<dbReference type="Gene3D" id="3.30.1920.20">
    <property type="match status" value="2"/>
</dbReference>
<evidence type="ECO:0000256" key="1">
    <source>
        <dbReference type="SAM" id="Phobius"/>
    </source>
</evidence>
<protein>
    <recommendedName>
        <fullName evidence="4">Ig-like domain-containing protein</fullName>
    </recommendedName>
</protein>
<reference evidence="2 3" key="1">
    <citation type="submission" date="2018-06" db="EMBL/GenBank/DDBJ databases">
        <title>Combined omics and stable isotope probing to characterize newly discovered Mariana Back-Arc vent microbial communities.</title>
        <authorList>
            <person name="Trembath-Reichert E."/>
            <person name="Huber J.A."/>
        </authorList>
    </citation>
    <scope>NUCLEOTIDE SEQUENCE [LARGE SCALE GENOMIC DNA]</scope>
    <source>
        <strain evidence="2">MAG 24</strain>
    </source>
</reference>
<dbReference type="EMBL" id="QNZI01000263">
    <property type="protein sequence ID" value="RTZ82584.1"/>
    <property type="molecule type" value="Genomic_DNA"/>
</dbReference>
<name>A0A432GFR5_9DELT</name>
<proteinExistence type="predicted"/>
<keyword evidence="1" id="KW-1133">Transmembrane helix</keyword>
<dbReference type="AlphaFoldDB" id="A0A432GFR5"/>
<accession>A0A432GFR5</accession>
<feature type="transmembrane region" description="Helical" evidence="1">
    <location>
        <begin position="15"/>
        <end position="34"/>
    </location>
</feature>
<dbReference type="Proteomes" id="UP000287176">
    <property type="component" value="Unassembled WGS sequence"/>
</dbReference>
<evidence type="ECO:0008006" key="4">
    <source>
        <dbReference type="Google" id="ProtNLM"/>
    </source>
</evidence>
<gene>
    <name evidence="2" type="ORF">DSY94_10070</name>
</gene>
<organism evidence="2 3">
    <name type="scientific">SAR324 cluster bacterium</name>
    <dbReference type="NCBI Taxonomy" id="2024889"/>
    <lineage>
        <taxon>Bacteria</taxon>
        <taxon>Deltaproteobacteria</taxon>
        <taxon>SAR324 cluster</taxon>
    </lineage>
</organism>
<comment type="caution">
    <text evidence="2">The sequence shown here is derived from an EMBL/GenBank/DDBJ whole genome shotgun (WGS) entry which is preliminary data.</text>
</comment>
<dbReference type="InterPro" id="IPR058094">
    <property type="entry name" value="Ig-like_OmpL47-like"/>
</dbReference>
<evidence type="ECO:0000313" key="3">
    <source>
        <dbReference type="Proteomes" id="UP000287176"/>
    </source>
</evidence>
<dbReference type="NCBIfam" id="NF047446">
    <property type="entry name" value="barrel_OmpL47"/>
    <property type="match status" value="2"/>
</dbReference>
<evidence type="ECO:0000313" key="2">
    <source>
        <dbReference type="EMBL" id="RTZ82584.1"/>
    </source>
</evidence>
<sequence>MKNNLIHTIVLRKPVYSFSVLYWILIIGAIALFGNKLEAQEQSSVDPDATTAVVKMLLVPPNEHKLHVYVNDEKFIYWPQDKPIFFWLGTSSDEKAELFPLLHSGTTNSAGHWKPDAANELEKYRSDGLKLEISSNQFVRWLHHYNKKETTMRFIADGVAPESQLQFVSKKRLMDIRGLFFSGDAIATLSATDAFSGVEQTYLSVNGKTFLPSDGMRFSEEGYYLLRHYAVDRVGNASEPVQIRFYIDKTPPVTNLKMVNATKNIFGPKSTLSIPSQDTLSGVYLTYYNWNSGVFKRSYKNKILFEGVKEGANILQFYTEDLVGNTEGIHKVTLSFDKNGPEVSHEIKGDQYIEGGKVYLSSRSQIFLKAVDEMVDIQSIEYQVNGLSYGNYGISFRPPVQTGEFKMDYQGIDIIGNKSILASANFVVDSQSPTTRLITDGVTYRRGPNVIWVNTKTRISLKALDKVSGVQSIFYKFNENKELLYKGPFTISDEGRHTFQYSSVDHVNNKEVLTPVLLVVDDTPPEIKAVFNRSAVGSEGGDGEDKIDVYPLYTTLFLNADDNSAKLKGIRFSINGSPNEAYQEALLLDKPGNYYVIVEAEDNLGNISNKKMIFIVKAG</sequence>
<keyword evidence="1" id="KW-0472">Membrane</keyword>
<keyword evidence="1" id="KW-0812">Transmembrane</keyword>